<keyword evidence="1" id="KW-0732">Signal</keyword>
<accession>A0A5N6EK19</accession>
<protein>
    <recommendedName>
        <fullName evidence="4">Secreted protein</fullName>
    </recommendedName>
</protein>
<proteinExistence type="predicted"/>
<reference evidence="2 3" key="1">
    <citation type="submission" date="2019-04" db="EMBL/GenBank/DDBJ databases">
        <title>Fungal friends and foes A comparative genomics study of 23 Aspergillus species from section Flavi.</title>
        <authorList>
            <consortium name="DOE Joint Genome Institute"/>
            <person name="Kjaerbolling I."/>
            <person name="Vesth T.C."/>
            <person name="Frisvad J.C."/>
            <person name="Nybo J.L."/>
            <person name="Theobald S."/>
            <person name="Kildgaard S."/>
            <person name="Petersen T.I."/>
            <person name="Kuo A."/>
            <person name="Sato A."/>
            <person name="Lyhne E.K."/>
            <person name="Kogle M.E."/>
            <person name="Wiebenga A."/>
            <person name="Kun R.S."/>
            <person name="Lubbers R.J."/>
            <person name="Makela M.R."/>
            <person name="Barry K."/>
            <person name="Chovatia M."/>
            <person name="Clum A."/>
            <person name="Daum C."/>
            <person name="Haridas S."/>
            <person name="He G."/>
            <person name="LaButti K."/>
            <person name="Lipzen A."/>
            <person name="Mondo S."/>
            <person name="Pangilinan J."/>
            <person name="Riley R."/>
            <person name="Salamov A."/>
            <person name="Simmons B.A."/>
            <person name="Magnuson J.K."/>
            <person name="Henrissat B."/>
            <person name="Mortensen U.H."/>
            <person name="Larsen T.O."/>
            <person name="De vries R.P."/>
            <person name="Grigoriev I.V."/>
            <person name="Machida M."/>
            <person name="Baker S.E."/>
            <person name="Andersen M.R."/>
        </authorList>
    </citation>
    <scope>NUCLEOTIDE SEQUENCE [LARGE SCALE GENOMIC DNA]</scope>
    <source>
        <strain evidence="2 3">CBS 126849</strain>
    </source>
</reference>
<dbReference type="Proteomes" id="UP000326799">
    <property type="component" value="Unassembled WGS sequence"/>
</dbReference>
<keyword evidence="3" id="KW-1185">Reference proteome</keyword>
<feature type="signal peptide" evidence="1">
    <location>
        <begin position="1"/>
        <end position="23"/>
    </location>
</feature>
<dbReference type="EMBL" id="ML733475">
    <property type="protein sequence ID" value="KAB8216740.1"/>
    <property type="molecule type" value="Genomic_DNA"/>
</dbReference>
<evidence type="ECO:0008006" key="4">
    <source>
        <dbReference type="Google" id="ProtNLM"/>
    </source>
</evidence>
<name>A0A5N6EK19_9EURO</name>
<gene>
    <name evidence="2" type="ORF">BDV33DRAFT_178446</name>
</gene>
<dbReference type="AlphaFoldDB" id="A0A5N6EK19"/>
<sequence>MWRGIGFLFLFFFFLLFPKNSRAVALYLVHFRNDDAGEKHSAYSSGGAEGCAISTFQLNGPSK</sequence>
<feature type="chain" id="PRO_5024969912" description="Secreted protein" evidence="1">
    <location>
        <begin position="24"/>
        <end position="63"/>
    </location>
</feature>
<evidence type="ECO:0000256" key="1">
    <source>
        <dbReference type="SAM" id="SignalP"/>
    </source>
</evidence>
<organism evidence="2 3">
    <name type="scientific">Aspergillus novoparasiticus</name>
    <dbReference type="NCBI Taxonomy" id="986946"/>
    <lineage>
        <taxon>Eukaryota</taxon>
        <taxon>Fungi</taxon>
        <taxon>Dikarya</taxon>
        <taxon>Ascomycota</taxon>
        <taxon>Pezizomycotina</taxon>
        <taxon>Eurotiomycetes</taxon>
        <taxon>Eurotiomycetidae</taxon>
        <taxon>Eurotiales</taxon>
        <taxon>Aspergillaceae</taxon>
        <taxon>Aspergillus</taxon>
        <taxon>Aspergillus subgen. Circumdati</taxon>
    </lineage>
</organism>
<evidence type="ECO:0000313" key="2">
    <source>
        <dbReference type="EMBL" id="KAB8216740.1"/>
    </source>
</evidence>
<evidence type="ECO:0000313" key="3">
    <source>
        <dbReference type="Proteomes" id="UP000326799"/>
    </source>
</evidence>